<feature type="transmembrane region" description="Helical" evidence="1">
    <location>
        <begin position="37"/>
        <end position="60"/>
    </location>
</feature>
<feature type="transmembrane region" description="Helical" evidence="1">
    <location>
        <begin position="186"/>
        <end position="209"/>
    </location>
</feature>
<feature type="transmembrane region" description="Helical" evidence="1">
    <location>
        <begin position="149"/>
        <end position="174"/>
    </location>
</feature>
<evidence type="ECO:0000313" key="3">
    <source>
        <dbReference type="WBParaSite" id="Pan_g17684.t1"/>
    </source>
</evidence>
<reference evidence="3" key="2">
    <citation type="submission" date="2020-10" db="UniProtKB">
        <authorList>
            <consortium name="WormBaseParasite"/>
        </authorList>
    </citation>
    <scope>IDENTIFICATION</scope>
</reference>
<protein>
    <submittedName>
        <fullName evidence="3">Serpentine receptor class gamma</fullName>
    </submittedName>
</protein>
<sequence>MHIDDLEKVTPSGSKISVPADSLIEGWTSYLTNFNAFYLFNFIDKIPVIFLIASWASYLFDNYTLHQSMSLRSWFVNSNAIFDARNHVPCKHATPDGTIFPSLLRMCYFHGLPTILIRASALSLCFGRIFLIACVTAKWKYQKSKDDHAYSILHPLLMLLNVIEMASLAIFLTTTSHLDSPALNKVSAIIFVLAAQLTMLINSVVVTRLEAISGKYIVSNLLQGFFIVFGVAAPLTLLIYFDFVQGRPCLVTVPIYKFALEMATHIGYVGYYQALKYVLKDVQLPIFGNVDDVIPKPAEPHYRPRILFGKEEKSVVDRALTRS</sequence>
<feature type="transmembrane region" description="Helical" evidence="1">
    <location>
        <begin position="221"/>
        <end position="241"/>
    </location>
</feature>
<accession>A0A7E4V800</accession>
<name>A0A7E4V800_PANRE</name>
<organism evidence="2 3">
    <name type="scientific">Panagrellus redivivus</name>
    <name type="common">Microworm</name>
    <dbReference type="NCBI Taxonomy" id="6233"/>
    <lineage>
        <taxon>Eukaryota</taxon>
        <taxon>Metazoa</taxon>
        <taxon>Ecdysozoa</taxon>
        <taxon>Nematoda</taxon>
        <taxon>Chromadorea</taxon>
        <taxon>Rhabditida</taxon>
        <taxon>Tylenchina</taxon>
        <taxon>Panagrolaimomorpha</taxon>
        <taxon>Panagrolaimoidea</taxon>
        <taxon>Panagrolaimidae</taxon>
        <taxon>Panagrellus</taxon>
    </lineage>
</organism>
<evidence type="ECO:0000256" key="1">
    <source>
        <dbReference type="SAM" id="Phobius"/>
    </source>
</evidence>
<keyword evidence="2" id="KW-1185">Reference proteome</keyword>
<keyword evidence="1" id="KW-1133">Transmembrane helix</keyword>
<evidence type="ECO:0000313" key="2">
    <source>
        <dbReference type="Proteomes" id="UP000492821"/>
    </source>
</evidence>
<feature type="transmembrane region" description="Helical" evidence="1">
    <location>
        <begin position="115"/>
        <end position="137"/>
    </location>
</feature>
<dbReference type="AlphaFoldDB" id="A0A7E4V800"/>
<proteinExistence type="predicted"/>
<dbReference type="WBParaSite" id="Pan_g17684.t1">
    <property type="protein sequence ID" value="Pan_g17684.t1"/>
    <property type="gene ID" value="Pan_g17684"/>
</dbReference>
<dbReference type="Proteomes" id="UP000492821">
    <property type="component" value="Unassembled WGS sequence"/>
</dbReference>
<reference evidence="2" key="1">
    <citation type="journal article" date="2013" name="Genetics">
        <title>The draft genome and transcriptome of Panagrellus redivivus are shaped by the harsh demands of a free-living lifestyle.</title>
        <authorList>
            <person name="Srinivasan J."/>
            <person name="Dillman A.R."/>
            <person name="Macchietto M.G."/>
            <person name="Heikkinen L."/>
            <person name="Lakso M."/>
            <person name="Fracchia K.M."/>
            <person name="Antoshechkin I."/>
            <person name="Mortazavi A."/>
            <person name="Wong G."/>
            <person name="Sternberg P.W."/>
        </authorList>
    </citation>
    <scope>NUCLEOTIDE SEQUENCE [LARGE SCALE GENOMIC DNA]</scope>
    <source>
        <strain evidence="2">MT8872</strain>
    </source>
</reference>
<keyword evidence="1" id="KW-0472">Membrane</keyword>
<keyword evidence="1" id="KW-0812">Transmembrane</keyword>